<comment type="caution">
    <text evidence="3">The sequence shown here is derived from an EMBL/GenBank/DDBJ whole genome shotgun (WGS) entry which is preliminary data.</text>
</comment>
<gene>
    <name evidence="3" type="ORF">DL764_005396</name>
</gene>
<feature type="compositionally biased region" description="Basic and acidic residues" evidence="1">
    <location>
        <begin position="127"/>
        <end position="138"/>
    </location>
</feature>
<keyword evidence="4" id="KW-1185">Reference proteome</keyword>
<feature type="compositionally biased region" description="Low complexity" evidence="1">
    <location>
        <begin position="109"/>
        <end position="120"/>
    </location>
</feature>
<dbReference type="OrthoDB" id="4740599at2759"/>
<dbReference type="Proteomes" id="UP000293360">
    <property type="component" value="Unassembled WGS sequence"/>
</dbReference>
<dbReference type="SMART" id="SM00974">
    <property type="entry name" value="T5orf172"/>
    <property type="match status" value="1"/>
</dbReference>
<feature type="compositionally biased region" description="Polar residues" evidence="1">
    <location>
        <begin position="147"/>
        <end position="160"/>
    </location>
</feature>
<dbReference type="PANTHER" id="PTHR28094:SF1">
    <property type="entry name" value="MEIOTICALLY UP-REGULATED GENE 113 PROTEIN"/>
    <property type="match status" value="1"/>
</dbReference>
<sequence length="422" mass="47025">MHSKIVNRKFEEDRRRIVASGQEKKTAQDEAVIDNTDLNMETANPFPAGPESYIGSRAQPTDSLLRNHQFQPDGLPGSGIEGATGQLSALTLSPTDESTISFDGKRETSTTTSIPIATPTKQSEILEDSKESNRREIDVGSPGQGEGSATAQEEGTNTMAKQRYSRYAKTFPESRHYLIETIERPLNDRDKAEGIVYILADSDNTDYFKVGFTPRTLTGRLAQPHNCSKDWRLVWPPEPHEAFVGAHRVKALVHADLRQQRNRVRNCQGCQGKTAHNEVFAAPEEVVLHSIQLWTMFVRRLPAYENGNLSEQGQKFLNSIFSRGSLLSLLEQISPSALPDAPKESDRSNSSEERRASGTSGDTTPTNHQDTAENVTTATKQPFVGKVITKMQKLGNDTKHVIRRQKRRISDKSIWPAEDTEK</sequence>
<dbReference type="InterPro" id="IPR018306">
    <property type="entry name" value="Phage_T5_Orf172_DNA-bd"/>
</dbReference>
<feature type="domain" description="Bacteriophage T5 Orf172 DNA-binding" evidence="2">
    <location>
        <begin position="202"/>
        <end position="294"/>
    </location>
</feature>
<feature type="compositionally biased region" description="Polar residues" evidence="1">
    <location>
        <begin position="358"/>
        <end position="380"/>
    </location>
</feature>
<dbReference type="AlphaFoldDB" id="A0A4Q4T9F8"/>
<dbReference type="PANTHER" id="PTHR28094">
    <property type="entry name" value="MEIOTICALLY UP-REGULATED GENE 113 PROTEIN"/>
    <property type="match status" value="1"/>
</dbReference>
<feature type="region of interest" description="Disordered" evidence="1">
    <location>
        <begin position="91"/>
        <end position="161"/>
    </location>
</feature>
<dbReference type="EMBL" id="QJNU01000284">
    <property type="protein sequence ID" value="RYP03078.1"/>
    <property type="molecule type" value="Genomic_DNA"/>
</dbReference>
<feature type="region of interest" description="Disordered" evidence="1">
    <location>
        <begin position="336"/>
        <end position="422"/>
    </location>
</feature>
<evidence type="ECO:0000259" key="2">
    <source>
        <dbReference type="SMART" id="SM00974"/>
    </source>
</evidence>
<proteinExistence type="predicted"/>
<evidence type="ECO:0000313" key="3">
    <source>
        <dbReference type="EMBL" id="RYP03078.1"/>
    </source>
</evidence>
<evidence type="ECO:0000256" key="1">
    <source>
        <dbReference type="SAM" id="MobiDB-lite"/>
    </source>
</evidence>
<accession>A0A4Q4T9F8</accession>
<organism evidence="3 4">
    <name type="scientific">Monosporascus ibericus</name>
    <dbReference type="NCBI Taxonomy" id="155417"/>
    <lineage>
        <taxon>Eukaryota</taxon>
        <taxon>Fungi</taxon>
        <taxon>Dikarya</taxon>
        <taxon>Ascomycota</taxon>
        <taxon>Pezizomycotina</taxon>
        <taxon>Sordariomycetes</taxon>
        <taxon>Xylariomycetidae</taxon>
        <taxon>Xylariales</taxon>
        <taxon>Xylariales incertae sedis</taxon>
        <taxon>Monosporascus</taxon>
    </lineage>
</organism>
<feature type="compositionally biased region" description="Basic and acidic residues" evidence="1">
    <location>
        <begin position="341"/>
        <end position="356"/>
    </location>
</feature>
<feature type="region of interest" description="Disordered" evidence="1">
    <location>
        <begin position="1"/>
        <end position="58"/>
    </location>
</feature>
<feature type="compositionally biased region" description="Polar residues" evidence="1">
    <location>
        <begin position="91"/>
        <end position="101"/>
    </location>
</feature>
<feature type="compositionally biased region" description="Basic and acidic residues" evidence="1">
    <location>
        <begin position="8"/>
        <end position="28"/>
    </location>
</feature>
<dbReference type="InterPro" id="IPR053006">
    <property type="entry name" value="Meiosis_regulatory"/>
</dbReference>
<evidence type="ECO:0000313" key="4">
    <source>
        <dbReference type="Proteomes" id="UP000293360"/>
    </source>
</evidence>
<dbReference type="Pfam" id="PF10544">
    <property type="entry name" value="T5orf172"/>
    <property type="match status" value="1"/>
</dbReference>
<protein>
    <recommendedName>
        <fullName evidence="2">Bacteriophage T5 Orf172 DNA-binding domain-containing protein</fullName>
    </recommendedName>
</protein>
<name>A0A4Q4T9F8_9PEZI</name>
<reference evidence="3 4" key="1">
    <citation type="submission" date="2018-06" db="EMBL/GenBank/DDBJ databases">
        <title>Complete Genomes of Monosporascus.</title>
        <authorList>
            <person name="Robinson A.J."/>
            <person name="Natvig D.O."/>
        </authorList>
    </citation>
    <scope>NUCLEOTIDE SEQUENCE [LARGE SCALE GENOMIC DNA]</scope>
    <source>
        <strain evidence="3 4">CBS 110550</strain>
    </source>
</reference>